<dbReference type="RefSeq" id="WP_329780005.1">
    <property type="nucleotide sequence ID" value="NZ_JAYJJU010000007.1"/>
</dbReference>
<organism evidence="4 5">
    <name type="scientific">[Mycobacterium] nativiensis</name>
    <dbReference type="NCBI Taxonomy" id="2855503"/>
    <lineage>
        <taxon>Bacteria</taxon>
        <taxon>Bacillati</taxon>
        <taxon>Actinomycetota</taxon>
        <taxon>Actinomycetes</taxon>
        <taxon>Mycobacteriales</taxon>
        <taxon>Mycobacteriaceae</taxon>
        <taxon>Mycolicibacter</taxon>
    </lineage>
</organism>
<keyword evidence="5" id="KW-1185">Reference proteome</keyword>
<accession>A0ABU5XYS8</accession>
<dbReference type="Gene3D" id="1.10.10.60">
    <property type="entry name" value="Homeodomain-like"/>
    <property type="match status" value="1"/>
</dbReference>
<comment type="caution">
    <text evidence="4">The sequence shown here is derived from an EMBL/GenBank/DDBJ whole genome shotgun (WGS) entry which is preliminary data.</text>
</comment>
<dbReference type="PANTHER" id="PTHR43479">
    <property type="entry name" value="ACREF/ENVCD OPERON REPRESSOR-RELATED"/>
    <property type="match status" value="1"/>
</dbReference>
<reference evidence="4 5" key="1">
    <citation type="submission" date="2023-12" db="EMBL/GenBank/DDBJ databases">
        <title>Description of new species of Mycobacterium terrae complex isolated from sewage at the Sao Paulo Zoological Park Foundation in Brazil.</title>
        <authorList>
            <person name="Romagnoli C.L."/>
            <person name="Conceicao E.C."/>
            <person name="Machado E."/>
            <person name="Barreto L.B.P.F."/>
            <person name="Sharma A."/>
            <person name="Silva N.M."/>
            <person name="Marques L.E."/>
            <person name="Juliana M.A."/>
            <person name="Lourenco M.C.S."/>
            <person name="Digiampietri L.A."/>
            <person name="Suffys P.N."/>
            <person name="Viana-Niero C."/>
        </authorList>
    </citation>
    <scope>NUCLEOTIDE SEQUENCE [LARGE SCALE GENOMIC DNA]</scope>
    <source>
        <strain evidence="4 5">MYC340</strain>
    </source>
</reference>
<dbReference type="InterPro" id="IPR009057">
    <property type="entry name" value="Homeodomain-like_sf"/>
</dbReference>
<feature type="DNA-binding region" description="H-T-H motif" evidence="2">
    <location>
        <begin position="43"/>
        <end position="62"/>
    </location>
</feature>
<evidence type="ECO:0000259" key="3">
    <source>
        <dbReference type="PROSITE" id="PS50977"/>
    </source>
</evidence>
<dbReference type="PROSITE" id="PS50977">
    <property type="entry name" value="HTH_TETR_2"/>
    <property type="match status" value="1"/>
</dbReference>
<evidence type="ECO:0000256" key="1">
    <source>
        <dbReference type="ARBA" id="ARBA00023125"/>
    </source>
</evidence>
<dbReference type="PANTHER" id="PTHR43479:SF11">
    <property type="entry name" value="ACREF_ENVCD OPERON REPRESSOR-RELATED"/>
    <property type="match status" value="1"/>
</dbReference>
<dbReference type="InterPro" id="IPR001647">
    <property type="entry name" value="HTH_TetR"/>
</dbReference>
<evidence type="ECO:0000256" key="2">
    <source>
        <dbReference type="PROSITE-ProRule" id="PRU00335"/>
    </source>
</evidence>
<evidence type="ECO:0000313" key="4">
    <source>
        <dbReference type="EMBL" id="MEB3031850.1"/>
    </source>
</evidence>
<sequence length="216" mass="23394">MSSNDSTAVYGGRTLSDRVDDRRRQLLDAGFRILADEGGSALTMRAVTRAAQLSPRYFYESFASREELLFAVFDQTVQRVQAVVAEAVRAADDHPAARIRAAFDSATRLFEDDPRIVRVVLRNAFAENALRDHAYAALPGFVLATAVDLAGEIPADVVALQLDVSALSGSVVTLFLDWTEGRLDVTHTAFVDYCTNLAAGIISRQADVTGQLTASP</sequence>
<feature type="domain" description="HTH tetR-type" evidence="3">
    <location>
        <begin position="20"/>
        <end position="80"/>
    </location>
</feature>
<name>A0ABU5XYS8_9MYCO</name>
<keyword evidence="1 2" id="KW-0238">DNA-binding</keyword>
<dbReference type="Pfam" id="PF00440">
    <property type="entry name" value="TetR_N"/>
    <property type="match status" value="1"/>
</dbReference>
<gene>
    <name evidence="4" type="ORF">KV113_09795</name>
</gene>
<protein>
    <submittedName>
        <fullName evidence="4">TetR/AcrR family transcriptional regulator</fullName>
    </submittedName>
</protein>
<dbReference type="InterPro" id="IPR050624">
    <property type="entry name" value="HTH-type_Tx_Regulator"/>
</dbReference>
<dbReference type="Gene3D" id="1.10.357.10">
    <property type="entry name" value="Tetracycline Repressor, domain 2"/>
    <property type="match status" value="1"/>
</dbReference>
<dbReference type="SUPFAM" id="SSF46689">
    <property type="entry name" value="Homeodomain-like"/>
    <property type="match status" value="1"/>
</dbReference>
<dbReference type="EMBL" id="JAYJJU010000007">
    <property type="protein sequence ID" value="MEB3031850.1"/>
    <property type="molecule type" value="Genomic_DNA"/>
</dbReference>
<evidence type="ECO:0000313" key="5">
    <source>
        <dbReference type="Proteomes" id="UP001298593"/>
    </source>
</evidence>
<dbReference type="Proteomes" id="UP001298593">
    <property type="component" value="Unassembled WGS sequence"/>
</dbReference>
<proteinExistence type="predicted"/>